<dbReference type="GO" id="GO:0060294">
    <property type="term" value="P:cilium movement involved in cell motility"/>
    <property type="evidence" value="ECO:0007669"/>
    <property type="project" value="UniProtKB-UniRule"/>
</dbReference>
<dbReference type="GO" id="GO:0005634">
    <property type="term" value="C:nucleus"/>
    <property type="evidence" value="ECO:0007669"/>
    <property type="project" value="TreeGrafter"/>
</dbReference>
<evidence type="ECO:0000256" key="3">
    <source>
        <dbReference type="ARBA" id="ARBA00023054"/>
    </source>
</evidence>
<name>A0AAN7VC12_9COLE</name>
<dbReference type="PANTHER" id="PTHR19960:SF12">
    <property type="entry name" value="TEKTIN-4"/>
    <property type="match status" value="1"/>
</dbReference>
<dbReference type="PRINTS" id="PR00511">
    <property type="entry name" value="TEKTIN"/>
</dbReference>
<feature type="compositionally biased region" description="Basic and acidic residues" evidence="6">
    <location>
        <begin position="20"/>
        <end position="29"/>
    </location>
</feature>
<keyword evidence="4" id="KW-0282">Flagellum</keyword>
<keyword evidence="4" id="KW-0969">Cilium</keyword>
<comment type="subcellular location">
    <subcellularLocation>
        <location evidence="4">Cytoplasm</location>
        <location evidence="4">Cytoskeleton</location>
        <location evidence="4">Cilium axoneme</location>
    </subcellularLocation>
</comment>
<dbReference type="Proteomes" id="UP001329430">
    <property type="component" value="Chromosome 3"/>
</dbReference>
<sequence>MSENQPRSCGTCPNRGTYQKVDENTDHLGKSTVPQPELVYQDRTPLDERHHGVPQTNLPPDLSVSPEKHRPNAGNDNCAQCCNQKSEKEEPCPDNAYAMEQCQEKQPVKDTARVPTPLVQSKPQVETSGPCYLPQPDDGAPDAKEASMGPIGPWATGRVDWSPIAGMTGTRPIVDKYSITRYSEGEWRRKNKEVLDAASEAQHRANLVDWNGRRCLEQTRADVDKNQEDSTKRLSQREQDLHRWKCELQMSIGAAAEEIGFLEADRRRLKTSAAVLTIPESIAGECLERRTGRCDTELVRDEVEEELIKELALIAQIRETFARTLKDVEMQLLEDKTAKQRLEFDWSDKSIAHQIEAVNCALNNNSNIMLFKSGSTIFPDEQSSKEHWEHFTRETLQEGEATRQRSITLRGTLDGILVNASKDLRAQADRADLALSKRNSCNEQMRISLENELKNILQRLADVETMINNLRDQIRRMDIPMKKAQTRLDNRLFRPRVEDCRDDAHYGLIEEVKTIGENVSALSAQLKTAEMNQAELIKVRGILEKEIIAKRKTLEIDKARAQLIRSHYPSASALSGH</sequence>
<evidence type="ECO:0000256" key="1">
    <source>
        <dbReference type="ARBA" id="ARBA00007209"/>
    </source>
</evidence>
<feature type="region of interest" description="Disordered" evidence="6">
    <location>
        <begin position="120"/>
        <end position="146"/>
    </location>
</feature>
<comment type="similarity">
    <text evidence="1 4">Belongs to the tektin family.</text>
</comment>
<comment type="caution">
    <text evidence="7">The sequence shown here is derived from an EMBL/GenBank/DDBJ whole genome shotgun (WGS) entry which is preliminary data.</text>
</comment>
<dbReference type="Pfam" id="PF03148">
    <property type="entry name" value="Tektin"/>
    <property type="match status" value="1"/>
</dbReference>
<dbReference type="InterPro" id="IPR000435">
    <property type="entry name" value="Tektins"/>
</dbReference>
<dbReference type="InterPro" id="IPR048256">
    <property type="entry name" value="Tektin-like"/>
</dbReference>
<keyword evidence="3 5" id="KW-0175">Coiled coil</keyword>
<keyword evidence="8" id="KW-1185">Reference proteome</keyword>
<gene>
    <name evidence="7" type="ORF">RI129_004284</name>
</gene>
<proteinExistence type="inferred from homology"/>
<dbReference type="GO" id="GO:0005930">
    <property type="term" value="C:axoneme"/>
    <property type="evidence" value="ECO:0007669"/>
    <property type="project" value="UniProtKB-SubCell"/>
</dbReference>
<keyword evidence="4" id="KW-0966">Cell projection</keyword>
<dbReference type="GO" id="GO:0060271">
    <property type="term" value="P:cilium assembly"/>
    <property type="evidence" value="ECO:0007669"/>
    <property type="project" value="UniProtKB-UniRule"/>
</dbReference>
<accession>A0AAN7VC12</accession>
<organism evidence="7 8">
    <name type="scientific">Pyrocoelia pectoralis</name>
    <dbReference type="NCBI Taxonomy" id="417401"/>
    <lineage>
        <taxon>Eukaryota</taxon>
        <taxon>Metazoa</taxon>
        <taxon>Ecdysozoa</taxon>
        <taxon>Arthropoda</taxon>
        <taxon>Hexapoda</taxon>
        <taxon>Insecta</taxon>
        <taxon>Pterygota</taxon>
        <taxon>Neoptera</taxon>
        <taxon>Endopterygota</taxon>
        <taxon>Coleoptera</taxon>
        <taxon>Polyphaga</taxon>
        <taxon>Elateriformia</taxon>
        <taxon>Elateroidea</taxon>
        <taxon>Lampyridae</taxon>
        <taxon>Lampyrinae</taxon>
        <taxon>Pyrocoelia</taxon>
    </lineage>
</organism>
<evidence type="ECO:0000256" key="6">
    <source>
        <dbReference type="SAM" id="MobiDB-lite"/>
    </source>
</evidence>
<feature type="coiled-coil region" evidence="5">
    <location>
        <begin position="446"/>
        <end position="473"/>
    </location>
</feature>
<dbReference type="AlphaFoldDB" id="A0AAN7VC12"/>
<evidence type="ECO:0000256" key="2">
    <source>
        <dbReference type="ARBA" id="ARBA00022490"/>
    </source>
</evidence>
<keyword evidence="2" id="KW-0963">Cytoplasm</keyword>
<feature type="region of interest" description="Disordered" evidence="6">
    <location>
        <begin position="1"/>
        <end position="79"/>
    </location>
</feature>
<reference evidence="7 8" key="1">
    <citation type="journal article" date="2024" name="Insects">
        <title>An Improved Chromosome-Level Genome Assembly of the Firefly Pyrocoelia pectoralis.</title>
        <authorList>
            <person name="Fu X."/>
            <person name="Meyer-Rochow V.B."/>
            <person name="Ballantyne L."/>
            <person name="Zhu X."/>
        </authorList>
    </citation>
    <scope>NUCLEOTIDE SEQUENCE [LARGE SCALE GENOMIC DNA]</scope>
    <source>
        <strain evidence="7">XCY_ONT2</strain>
    </source>
</reference>
<dbReference type="EMBL" id="JAVRBK010000003">
    <property type="protein sequence ID" value="KAK5645820.1"/>
    <property type="molecule type" value="Genomic_DNA"/>
</dbReference>
<evidence type="ECO:0000256" key="4">
    <source>
        <dbReference type="RuleBase" id="RU367040"/>
    </source>
</evidence>
<dbReference type="PANTHER" id="PTHR19960">
    <property type="entry name" value="TEKTIN"/>
    <property type="match status" value="1"/>
</dbReference>
<evidence type="ECO:0000256" key="5">
    <source>
        <dbReference type="SAM" id="Coils"/>
    </source>
</evidence>
<evidence type="ECO:0000313" key="7">
    <source>
        <dbReference type="EMBL" id="KAK5645820.1"/>
    </source>
</evidence>
<dbReference type="GO" id="GO:0015630">
    <property type="term" value="C:microtubule cytoskeleton"/>
    <property type="evidence" value="ECO:0007669"/>
    <property type="project" value="UniProtKB-UniRule"/>
</dbReference>
<protein>
    <recommendedName>
        <fullName evidence="4">Tektin</fullName>
    </recommendedName>
</protein>
<evidence type="ECO:0000313" key="8">
    <source>
        <dbReference type="Proteomes" id="UP001329430"/>
    </source>
</evidence>